<keyword evidence="3 8" id="KW-0436">Ligase</keyword>
<comment type="function">
    <text evidence="8">Ligates lysine onto the cytidine present at position 34 of the AUA codon-specific tRNA(Ile) that contains the anticodon CAU, in an ATP-dependent manner. Cytidine is converted to lysidine, thus changing the amino acid specificity of the tRNA from methionine to isoleucine.</text>
</comment>
<dbReference type="Gene3D" id="3.40.50.620">
    <property type="entry name" value="HUPs"/>
    <property type="match status" value="1"/>
</dbReference>
<dbReference type="InterPro" id="IPR011063">
    <property type="entry name" value="TilS/TtcA_N"/>
</dbReference>
<organism evidence="10 11">
    <name type="scientific">Planococcus halotolerans</name>
    <dbReference type="NCBI Taxonomy" id="2233542"/>
    <lineage>
        <taxon>Bacteria</taxon>
        <taxon>Bacillati</taxon>
        <taxon>Bacillota</taxon>
        <taxon>Bacilli</taxon>
        <taxon>Bacillales</taxon>
        <taxon>Caryophanaceae</taxon>
        <taxon>Planococcus</taxon>
    </lineage>
</organism>
<evidence type="ECO:0000256" key="1">
    <source>
        <dbReference type="ARBA" id="ARBA00004496"/>
    </source>
</evidence>
<dbReference type="Gene3D" id="3.30.465.60">
    <property type="match status" value="1"/>
</dbReference>
<dbReference type="InterPro" id="IPR012795">
    <property type="entry name" value="tRNA_Ile_lys_synt_N"/>
</dbReference>
<dbReference type="GO" id="GO:0005737">
    <property type="term" value="C:cytoplasm"/>
    <property type="evidence" value="ECO:0007669"/>
    <property type="project" value="UniProtKB-SubCell"/>
</dbReference>
<comment type="catalytic activity">
    <reaction evidence="7 8">
        <text>cytidine(34) in tRNA(Ile2) + L-lysine + ATP = lysidine(34) in tRNA(Ile2) + AMP + diphosphate + H(+)</text>
        <dbReference type="Rhea" id="RHEA:43744"/>
        <dbReference type="Rhea" id="RHEA-COMP:10625"/>
        <dbReference type="Rhea" id="RHEA-COMP:10670"/>
        <dbReference type="ChEBI" id="CHEBI:15378"/>
        <dbReference type="ChEBI" id="CHEBI:30616"/>
        <dbReference type="ChEBI" id="CHEBI:32551"/>
        <dbReference type="ChEBI" id="CHEBI:33019"/>
        <dbReference type="ChEBI" id="CHEBI:82748"/>
        <dbReference type="ChEBI" id="CHEBI:83665"/>
        <dbReference type="ChEBI" id="CHEBI:456215"/>
        <dbReference type="EC" id="6.3.4.19"/>
    </reaction>
</comment>
<dbReference type="EMBL" id="QLZR01000012">
    <property type="protein sequence ID" value="RAZ72797.1"/>
    <property type="molecule type" value="Genomic_DNA"/>
</dbReference>
<dbReference type="Proteomes" id="UP000251002">
    <property type="component" value="Unassembled WGS sequence"/>
</dbReference>
<keyword evidence="4 8" id="KW-0819">tRNA processing</keyword>
<dbReference type="EC" id="6.3.4.19" evidence="8"/>
<comment type="subcellular location">
    <subcellularLocation>
        <location evidence="1 8">Cytoplasm</location>
    </subcellularLocation>
</comment>
<dbReference type="InterPro" id="IPR012796">
    <property type="entry name" value="Lysidine-tRNA-synth_C"/>
</dbReference>
<evidence type="ECO:0000313" key="10">
    <source>
        <dbReference type="EMBL" id="RAZ72797.1"/>
    </source>
</evidence>
<dbReference type="InterPro" id="IPR012094">
    <property type="entry name" value="tRNA_Ile_lys_synt"/>
</dbReference>
<dbReference type="Pfam" id="PF01171">
    <property type="entry name" value="ATP_bind_3"/>
    <property type="match status" value="1"/>
</dbReference>
<dbReference type="AlphaFoldDB" id="A0A365KJC0"/>
<accession>A0A365KJC0</accession>
<dbReference type="Pfam" id="PF11734">
    <property type="entry name" value="TilS_C"/>
    <property type="match status" value="1"/>
</dbReference>
<dbReference type="HAMAP" id="MF_01161">
    <property type="entry name" value="tRNA_Ile_lys_synt"/>
    <property type="match status" value="1"/>
</dbReference>
<comment type="caution">
    <text evidence="10">The sequence shown here is derived from an EMBL/GenBank/DDBJ whole genome shotgun (WGS) entry which is preliminary data.</text>
</comment>
<dbReference type="GO" id="GO:0005524">
    <property type="term" value="F:ATP binding"/>
    <property type="evidence" value="ECO:0007669"/>
    <property type="project" value="UniProtKB-UniRule"/>
</dbReference>
<dbReference type="GO" id="GO:0032267">
    <property type="term" value="F:tRNA(Ile)-lysidine synthase activity"/>
    <property type="evidence" value="ECO:0007669"/>
    <property type="project" value="UniProtKB-EC"/>
</dbReference>
<evidence type="ECO:0000256" key="7">
    <source>
        <dbReference type="ARBA" id="ARBA00048539"/>
    </source>
</evidence>
<dbReference type="RefSeq" id="WP_112225002.1">
    <property type="nucleotide sequence ID" value="NZ_CP047673.1"/>
</dbReference>
<evidence type="ECO:0000256" key="3">
    <source>
        <dbReference type="ARBA" id="ARBA00022598"/>
    </source>
</evidence>
<dbReference type="InterPro" id="IPR014729">
    <property type="entry name" value="Rossmann-like_a/b/a_fold"/>
</dbReference>
<dbReference type="NCBIfam" id="TIGR02432">
    <property type="entry name" value="lysidine_TilS_N"/>
    <property type="match status" value="1"/>
</dbReference>
<dbReference type="SMART" id="SM00977">
    <property type="entry name" value="TilS_C"/>
    <property type="match status" value="1"/>
</dbReference>
<evidence type="ECO:0000256" key="2">
    <source>
        <dbReference type="ARBA" id="ARBA00022490"/>
    </source>
</evidence>
<evidence type="ECO:0000259" key="9">
    <source>
        <dbReference type="SMART" id="SM00977"/>
    </source>
</evidence>
<dbReference type="CDD" id="cd01992">
    <property type="entry name" value="TilS_N"/>
    <property type="match status" value="1"/>
</dbReference>
<dbReference type="NCBIfam" id="TIGR02433">
    <property type="entry name" value="lysidine_TilS_C"/>
    <property type="match status" value="1"/>
</dbReference>
<evidence type="ECO:0000313" key="11">
    <source>
        <dbReference type="Proteomes" id="UP000251002"/>
    </source>
</evidence>
<keyword evidence="6 8" id="KW-0067">ATP-binding</keyword>
<feature type="domain" description="Lysidine-tRNA(Ile) synthetase C-terminal" evidence="9">
    <location>
        <begin position="385"/>
        <end position="446"/>
    </location>
</feature>
<keyword evidence="2 8" id="KW-0963">Cytoplasm</keyword>
<protein>
    <recommendedName>
        <fullName evidence="8">tRNA(Ile)-lysidine synthase</fullName>
        <ecNumber evidence="8">6.3.4.19</ecNumber>
    </recommendedName>
    <alternativeName>
        <fullName evidence="8">tRNA(Ile)-2-lysyl-cytidine synthase</fullName>
    </alternativeName>
    <alternativeName>
        <fullName evidence="8">tRNA(Ile)-lysidine synthetase</fullName>
    </alternativeName>
</protein>
<dbReference type="PANTHER" id="PTHR43033">
    <property type="entry name" value="TRNA(ILE)-LYSIDINE SYNTHASE-RELATED"/>
    <property type="match status" value="1"/>
</dbReference>
<gene>
    <name evidence="8 10" type="primary">tilS</name>
    <name evidence="10" type="ORF">DP120_17900</name>
</gene>
<dbReference type="SUPFAM" id="SSF82829">
    <property type="entry name" value="MesJ substrate recognition domain-like"/>
    <property type="match status" value="1"/>
</dbReference>
<sequence length="470" mass="53888">MKSFHEQMAEYITKYKLLESGDRVLLGCSGGIDSMVLLHYLKSCETTLGITVEAVHVNHMLRGDESVKDRLFTKNICSQWDIPCHSRDIPIPSILEAAGGNKQQVCRQERYSYFEEVMEQRGATKLATAHHADDQLETILMSGLRGTLQSGAFGMPSSRPFGKGQLVRPQLAVTKQEITVYAQDNDIPFREDPSNAENIYTRNRIRKNVVPELKKENADVSKQFVELSESLQDDQKFLVELAKEKLDLLLSSTDEEIRLSAERFRTHASALQKRMVLLLLNYLYSGEQVIVTRQLAEQVQEMMQSSSGTIFLHLPQNYMMIRQYDHVLFSRRELEAAPEEFNSLITGEWSGAVNNFRYKLISMQHFEEQEDAVAWYFSETAEPQLQIRSRLPGDRIKLPGMDHSKKVARLMIDEKVPSPLRKEWPVITGSNGEVLLVPGLRPSLHISRFPRPQDNWVLMEQKCEDRESEL</sequence>
<dbReference type="GO" id="GO:0006400">
    <property type="term" value="P:tRNA modification"/>
    <property type="evidence" value="ECO:0007669"/>
    <property type="project" value="UniProtKB-UniRule"/>
</dbReference>
<evidence type="ECO:0000256" key="6">
    <source>
        <dbReference type="ARBA" id="ARBA00022840"/>
    </source>
</evidence>
<keyword evidence="11" id="KW-1185">Reference proteome</keyword>
<dbReference type="SUPFAM" id="SSF56037">
    <property type="entry name" value="PheT/TilS domain"/>
    <property type="match status" value="1"/>
</dbReference>
<proteinExistence type="inferred from homology"/>
<comment type="domain">
    <text evidence="8">The N-terminal region contains the highly conserved SGGXDS motif, predicted to be a P-loop motif involved in ATP binding.</text>
</comment>
<keyword evidence="5 8" id="KW-0547">Nucleotide-binding</keyword>
<comment type="similarity">
    <text evidence="8">Belongs to the tRNA(Ile)-lysidine synthase family.</text>
</comment>
<feature type="binding site" evidence="8">
    <location>
        <begin position="29"/>
        <end position="34"/>
    </location>
    <ligand>
        <name>ATP</name>
        <dbReference type="ChEBI" id="CHEBI:30616"/>
    </ligand>
</feature>
<evidence type="ECO:0000256" key="4">
    <source>
        <dbReference type="ARBA" id="ARBA00022694"/>
    </source>
</evidence>
<name>A0A365KJC0_9BACL</name>
<dbReference type="SUPFAM" id="SSF52402">
    <property type="entry name" value="Adenine nucleotide alpha hydrolases-like"/>
    <property type="match status" value="1"/>
</dbReference>
<evidence type="ECO:0000256" key="8">
    <source>
        <dbReference type="HAMAP-Rule" id="MF_01161"/>
    </source>
</evidence>
<reference evidence="10 11" key="1">
    <citation type="submission" date="2018-06" db="EMBL/GenBank/DDBJ databases">
        <title>The draft genome sequences of strains SCU63 and S1.</title>
        <authorList>
            <person name="Gan L."/>
        </authorList>
    </citation>
    <scope>NUCLEOTIDE SEQUENCE [LARGE SCALE GENOMIC DNA]</scope>
    <source>
        <strain evidence="10 11">SCU63</strain>
    </source>
</reference>
<dbReference type="PANTHER" id="PTHR43033:SF1">
    <property type="entry name" value="TRNA(ILE)-LYSIDINE SYNTHASE-RELATED"/>
    <property type="match status" value="1"/>
</dbReference>
<evidence type="ECO:0000256" key="5">
    <source>
        <dbReference type="ARBA" id="ARBA00022741"/>
    </source>
</evidence>